<evidence type="ECO:0000313" key="1">
    <source>
        <dbReference type="EMBL" id="RIA78566.1"/>
    </source>
</evidence>
<comment type="caution">
    <text evidence="1">The sequence shown here is derived from an EMBL/GenBank/DDBJ whole genome shotgun (WGS) entry which is preliminary data.</text>
</comment>
<name>A0A397S1B4_9MOLU</name>
<dbReference type="AlphaFoldDB" id="A0A397S1B4"/>
<keyword evidence="2" id="KW-1185">Reference proteome</keyword>
<accession>A0A397S1B4</accession>
<protein>
    <submittedName>
        <fullName evidence="1">Uncharacterized protein</fullName>
    </submittedName>
</protein>
<dbReference type="EMBL" id="QXEV01000001">
    <property type="protein sequence ID" value="RIA78566.1"/>
    <property type="molecule type" value="Genomic_DNA"/>
</dbReference>
<dbReference type="Proteomes" id="UP000266506">
    <property type="component" value="Unassembled WGS sequence"/>
</dbReference>
<organism evidence="1 2">
    <name type="scientific">Anaeroplasma bactoclasticum</name>
    <dbReference type="NCBI Taxonomy" id="2088"/>
    <lineage>
        <taxon>Bacteria</taxon>
        <taxon>Bacillati</taxon>
        <taxon>Mycoplasmatota</taxon>
        <taxon>Mollicutes</taxon>
        <taxon>Anaeroplasmatales</taxon>
        <taxon>Anaeroplasmataceae</taxon>
        <taxon>Anaeroplasma</taxon>
    </lineage>
</organism>
<proteinExistence type="predicted"/>
<dbReference type="RefSeq" id="WP_119015310.1">
    <property type="nucleotide sequence ID" value="NZ_QXEV01000001.1"/>
</dbReference>
<reference evidence="1 2" key="1">
    <citation type="submission" date="2018-08" db="EMBL/GenBank/DDBJ databases">
        <title>Genomic Encyclopedia of Archaeal and Bacterial Type Strains, Phase II (KMG-II): from individual species to whole genera.</title>
        <authorList>
            <person name="Goeker M."/>
        </authorList>
    </citation>
    <scope>NUCLEOTIDE SEQUENCE [LARGE SCALE GENOMIC DNA]</scope>
    <source>
        <strain evidence="1 2">ATCC 27112</strain>
    </source>
</reference>
<gene>
    <name evidence="1" type="ORF">EI71_00127</name>
</gene>
<sequence>MAAHIESLKDLEGIYKYNDCDLYKLGKEFPNLDDDIRNLNVSDNTFKRWNEEYVSKHIELFNPKNEKAIAYLKRDIFLNVDYSYTILLFDCFKRILDIDAIEASEKLEYLLDIHFSLYPGKQEPFTGFMGLAVYNKDYDRLNEMRDIYIDLLLKAKPKDGIDSYKIFIIFSLAYDLDYHLDDVNKKYALRASKAFEEDLDDGESLWPMVCYLTGIAVEENFKNAYRALKLTYDKYHEISDDFLNYLAFINYIAKRNYTVDDVLKLESLSKAEPMPELSEKIGLYPGEM</sequence>
<dbReference type="InParanoid" id="A0A397S1B4"/>
<evidence type="ECO:0000313" key="2">
    <source>
        <dbReference type="Proteomes" id="UP000266506"/>
    </source>
</evidence>